<dbReference type="Gene3D" id="3.90.550.10">
    <property type="entry name" value="Spore Coat Polysaccharide Biosynthesis Protein SpsA, Chain A"/>
    <property type="match status" value="1"/>
</dbReference>
<comment type="caution">
    <text evidence="1">The sequence shown here is derived from an EMBL/GenBank/DDBJ whole genome shotgun (WGS) entry which is preliminary data.</text>
</comment>
<sequence length="234" mass="25764">MYKEKRVLGIITARGGSKGIPRKNIKDLAGRPLIAHTIEAAKQSAYLTRCVVSTDDPEIAAVARSWGADVPFMRPAELAGDRSTSLEVVRHALGELCQSGDAYDYVMILQPTSPLRTTADIDACIAKIVDTGADSVMSMMELVDFSLKKLKRLEGDLILPLAEEEGSASSRRQSLVPLYKRNGAIYLTRVSLLEQGDMFGQVSRAHLMPPERSVDINEPIDFLLAEFYLRHQSS</sequence>
<reference evidence="1 2" key="1">
    <citation type="journal article" date="2015" name="Nature">
        <title>rRNA introns, odd ribosomes, and small enigmatic genomes across a large radiation of phyla.</title>
        <authorList>
            <person name="Brown C.T."/>
            <person name="Hug L.A."/>
            <person name="Thomas B.C."/>
            <person name="Sharon I."/>
            <person name="Castelle C.J."/>
            <person name="Singh A."/>
            <person name="Wilkins M.J."/>
            <person name="Williams K.H."/>
            <person name="Banfield J.F."/>
        </authorList>
    </citation>
    <scope>NUCLEOTIDE SEQUENCE [LARGE SCALE GENOMIC DNA]</scope>
</reference>
<proteinExistence type="predicted"/>
<gene>
    <name evidence="1" type="ORF">UY92_C0007G0020</name>
</gene>
<evidence type="ECO:0000313" key="2">
    <source>
        <dbReference type="Proteomes" id="UP000033870"/>
    </source>
</evidence>
<dbReference type="InterPro" id="IPR003329">
    <property type="entry name" value="Cytidylyl_trans"/>
</dbReference>
<dbReference type="InterPro" id="IPR029044">
    <property type="entry name" value="Nucleotide-diphossugar_trans"/>
</dbReference>
<dbReference type="EMBL" id="LCRX01000007">
    <property type="protein sequence ID" value="KKW42381.1"/>
    <property type="molecule type" value="Genomic_DNA"/>
</dbReference>
<protein>
    <recommendedName>
        <fullName evidence="3">N-acylneuraminate cytidylyltransferase</fullName>
    </recommendedName>
</protein>
<dbReference type="InterPro" id="IPR050793">
    <property type="entry name" value="CMP-NeuNAc_synthase"/>
</dbReference>
<dbReference type="PANTHER" id="PTHR21485">
    <property type="entry name" value="HAD SUPERFAMILY MEMBERS CMAS AND KDSC"/>
    <property type="match status" value="1"/>
</dbReference>
<evidence type="ECO:0000313" key="1">
    <source>
        <dbReference type="EMBL" id="KKW42381.1"/>
    </source>
</evidence>
<accession>A0A0G1YGL6</accession>
<organism evidence="1 2">
    <name type="scientific">Candidatus Magasanikbacteria bacterium GW2011_GWA2_56_11</name>
    <dbReference type="NCBI Taxonomy" id="1619044"/>
    <lineage>
        <taxon>Bacteria</taxon>
        <taxon>Candidatus Magasanikiibacteriota</taxon>
    </lineage>
</organism>
<dbReference type="Pfam" id="PF02348">
    <property type="entry name" value="CTP_transf_3"/>
    <property type="match status" value="1"/>
</dbReference>
<dbReference type="STRING" id="1619044.UY92_C0007G0020"/>
<dbReference type="CDD" id="cd02513">
    <property type="entry name" value="CMP-NeuAc_Synthase"/>
    <property type="match status" value="1"/>
</dbReference>
<dbReference type="AlphaFoldDB" id="A0A0G1YGL6"/>
<dbReference type="Proteomes" id="UP000033870">
    <property type="component" value="Unassembled WGS sequence"/>
</dbReference>
<dbReference type="PATRIC" id="fig|1619044.3.peg.599"/>
<dbReference type="SUPFAM" id="SSF53448">
    <property type="entry name" value="Nucleotide-diphospho-sugar transferases"/>
    <property type="match status" value="1"/>
</dbReference>
<name>A0A0G1YGL6_9BACT</name>
<dbReference type="GO" id="GO:0008781">
    <property type="term" value="F:N-acylneuraminate cytidylyltransferase activity"/>
    <property type="evidence" value="ECO:0007669"/>
    <property type="project" value="TreeGrafter"/>
</dbReference>
<evidence type="ECO:0008006" key="3">
    <source>
        <dbReference type="Google" id="ProtNLM"/>
    </source>
</evidence>
<dbReference type="PANTHER" id="PTHR21485:SF6">
    <property type="entry name" value="N-ACYLNEURAMINATE CYTIDYLYLTRANSFERASE-RELATED"/>
    <property type="match status" value="1"/>
</dbReference>